<dbReference type="InterPro" id="IPR016032">
    <property type="entry name" value="Sig_transdc_resp-reg_C-effctor"/>
</dbReference>
<name>A0A3N1NRZ1_9GAMM</name>
<dbReference type="SUPFAM" id="SSF46894">
    <property type="entry name" value="C-terminal effector domain of the bipartite response regulators"/>
    <property type="match status" value="1"/>
</dbReference>
<dbReference type="Pfam" id="PF00196">
    <property type="entry name" value="GerE"/>
    <property type="match status" value="1"/>
</dbReference>
<gene>
    <name evidence="5" type="ORF">EDC38_2918</name>
</gene>
<keyword evidence="2 5" id="KW-0238">DNA-binding</keyword>
<comment type="caution">
    <text evidence="5">The sequence shown here is derived from an EMBL/GenBank/DDBJ whole genome shotgun (WGS) entry which is preliminary data.</text>
</comment>
<dbReference type="SMART" id="SM00421">
    <property type="entry name" value="HTH_LUXR"/>
    <property type="match status" value="1"/>
</dbReference>
<proteinExistence type="predicted"/>
<evidence type="ECO:0000259" key="4">
    <source>
        <dbReference type="SMART" id="SM00421"/>
    </source>
</evidence>
<organism evidence="5 6">
    <name type="scientific">Marinimicrobium koreense</name>
    <dbReference type="NCBI Taxonomy" id="306545"/>
    <lineage>
        <taxon>Bacteria</taxon>
        <taxon>Pseudomonadati</taxon>
        <taxon>Pseudomonadota</taxon>
        <taxon>Gammaproteobacteria</taxon>
        <taxon>Cellvibrionales</taxon>
        <taxon>Cellvibrionaceae</taxon>
        <taxon>Marinimicrobium</taxon>
    </lineage>
</organism>
<dbReference type="RefSeq" id="WP_123639294.1">
    <property type="nucleotide sequence ID" value="NZ_RJUK01000003.1"/>
</dbReference>
<reference evidence="5 6" key="1">
    <citation type="submission" date="2018-11" db="EMBL/GenBank/DDBJ databases">
        <title>Genomic Encyclopedia of Type Strains, Phase IV (KMG-IV): sequencing the most valuable type-strain genomes for metagenomic binning, comparative biology and taxonomic classification.</title>
        <authorList>
            <person name="Goeker M."/>
        </authorList>
    </citation>
    <scope>NUCLEOTIDE SEQUENCE [LARGE SCALE GENOMIC DNA]</scope>
    <source>
        <strain evidence="5 6">DSM 16974</strain>
    </source>
</reference>
<dbReference type="PANTHER" id="PTHR44688">
    <property type="entry name" value="DNA-BINDING TRANSCRIPTIONAL ACTIVATOR DEVR_DOSR"/>
    <property type="match status" value="1"/>
</dbReference>
<dbReference type="GO" id="GO:0006355">
    <property type="term" value="P:regulation of DNA-templated transcription"/>
    <property type="evidence" value="ECO:0007669"/>
    <property type="project" value="InterPro"/>
</dbReference>
<evidence type="ECO:0000256" key="2">
    <source>
        <dbReference type="ARBA" id="ARBA00023125"/>
    </source>
</evidence>
<dbReference type="InterPro" id="IPR000792">
    <property type="entry name" value="Tscrpt_reg_LuxR_C"/>
</dbReference>
<keyword evidence="3" id="KW-0804">Transcription</keyword>
<evidence type="ECO:0000313" key="6">
    <source>
        <dbReference type="Proteomes" id="UP000273643"/>
    </source>
</evidence>
<dbReference type="EMBL" id="RJUK01000003">
    <property type="protein sequence ID" value="ROQ17948.1"/>
    <property type="molecule type" value="Genomic_DNA"/>
</dbReference>
<dbReference type="PANTHER" id="PTHR44688:SF16">
    <property type="entry name" value="DNA-BINDING TRANSCRIPTIONAL ACTIVATOR DEVR_DOSR"/>
    <property type="match status" value="1"/>
</dbReference>
<sequence>MPLAKPTAPDLLESLYDGAMNPERWPRFLGQLATRFDGGTASLRITDIEKPRVYTSFTQGFDAEANRRYMEESVAVDLFRDALSAAPLGTTLASHEIVSDREFERSAHYQMVFRPNGNFYAMGAQFERQASRAAHIGVHRPRRAGPFSRSEQRELDIFYPHLKRAARMMQLMGEFEVALGQARAALDCLPYGVWLVDRQRRCQWSNAVAEEAMQTHVYGLGLSGERLQLRDAMEESRWRSVCDRVSRGEISADVMPLGHSGATLVAMQYRRPSARALMGPEQEALLVFLLDPERPVKPNAQRLHTLYGLTQAEIRLLGELLRGYELSEISACLNLSIHTVRAQLKSVMRKVGVTRQAQLIRKLLMVCAALPSDGDAH</sequence>
<evidence type="ECO:0000256" key="1">
    <source>
        <dbReference type="ARBA" id="ARBA00023015"/>
    </source>
</evidence>
<keyword evidence="1" id="KW-0805">Transcription regulation</keyword>
<accession>A0A3N1NRZ1</accession>
<dbReference type="Gene3D" id="1.10.10.10">
    <property type="entry name" value="Winged helix-like DNA-binding domain superfamily/Winged helix DNA-binding domain"/>
    <property type="match status" value="1"/>
</dbReference>
<evidence type="ECO:0000313" key="5">
    <source>
        <dbReference type="EMBL" id="ROQ17948.1"/>
    </source>
</evidence>
<dbReference type="Proteomes" id="UP000273643">
    <property type="component" value="Unassembled WGS sequence"/>
</dbReference>
<dbReference type="AlphaFoldDB" id="A0A3N1NRZ1"/>
<dbReference type="GO" id="GO:0003677">
    <property type="term" value="F:DNA binding"/>
    <property type="evidence" value="ECO:0007669"/>
    <property type="project" value="UniProtKB-KW"/>
</dbReference>
<keyword evidence="6" id="KW-1185">Reference proteome</keyword>
<dbReference type="InterPro" id="IPR036388">
    <property type="entry name" value="WH-like_DNA-bd_sf"/>
</dbReference>
<dbReference type="CDD" id="cd06170">
    <property type="entry name" value="LuxR_C_like"/>
    <property type="match status" value="1"/>
</dbReference>
<dbReference type="OrthoDB" id="5497412at2"/>
<feature type="domain" description="HTH luxR-type" evidence="4">
    <location>
        <begin position="306"/>
        <end position="363"/>
    </location>
</feature>
<protein>
    <submittedName>
        <fullName evidence="5">DNA-binding CsgD family transcriptional regulator</fullName>
    </submittedName>
</protein>
<evidence type="ECO:0000256" key="3">
    <source>
        <dbReference type="ARBA" id="ARBA00023163"/>
    </source>
</evidence>